<evidence type="ECO:0000259" key="2">
    <source>
        <dbReference type="Pfam" id="PF23997"/>
    </source>
</evidence>
<evidence type="ECO:0000313" key="3">
    <source>
        <dbReference type="EMBL" id="UPM43743.1"/>
    </source>
</evidence>
<keyword evidence="1" id="KW-1133">Transmembrane helix</keyword>
<accession>A0A8U0A6Z8</accession>
<dbReference type="InterPro" id="IPR055739">
    <property type="entry name" value="DUF7315"/>
</dbReference>
<dbReference type="GeneID" id="71927314"/>
<dbReference type="AlphaFoldDB" id="A0A8U0A6Z8"/>
<dbReference type="KEGG" id="haad:MW046_04665"/>
<dbReference type="RefSeq" id="WP_247994404.1">
    <property type="nucleotide sequence ID" value="NZ_CP096019.1"/>
</dbReference>
<evidence type="ECO:0000256" key="1">
    <source>
        <dbReference type="SAM" id="Phobius"/>
    </source>
</evidence>
<dbReference type="Proteomes" id="UP000831768">
    <property type="component" value="Chromosome"/>
</dbReference>
<protein>
    <recommendedName>
        <fullName evidence="2">DUF7315 domain-containing protein</fullName>
    </recommendedName>
</protein>
<dbReference type="EMBL" id="CP096019">
    <property type="protein sequence ID" value="UPM43743.1"/>
    <property type="molecule type" value="Genomic_DNA"/>
</dbReference>
<reference evidence="3" key="1">
    <citation type="submission" date="2022-04" db="EMBL/GenBank/DDBJ databases">
        <title>Halocatena sp. nov., isolated from a salt lake.</title>
        <authorList>
            <person name="Cui H.-L."/>
        </authorList>
    </citation>
    <scope>NUCLEOTIDE SEQUENCE</scope>
    <source>
        <strain evidence="3">AD-1</strain>
    </source>
</reference>
<keyword evidence="4" id="KW-1185">Reference proteome</keyword>
<gene>
    <name evidence="3" type="ORF">MW046_04665</name>
</gene>
<feature type="transmembrane region" description="Helical" evidence="1">
    <location>
        <begin position="63"/>
        <end position="81"/>
    </location>
</feature>
<organism evidence="3 4">
    <name type="scientific">Halocatena salina</name>
    <dbReference type="NCBI Taxonomy" id="2934340"/>
    <lineage>
        <taxon>Archaea</taxon>
        <taxon>Methanobacteriati</taxon>
        <taxon>Methanobacteriota</taxon>
        <taxon>Stenosarchaea group</taxon>
        <taxon>Halobacteria</taxon>
        <taxon>Halobacteriales</taxon>
        <taxon>Natronomonadaceae</taxon>
        <taxon>Halocatena</taxon>
    </lineage>
</organism>
<proteinExistence type="predicted"/>
<feature type="transmembrane region" description="Helical" evidence="1">
    <location>
        <begin position="21"/>
        <end position="43"/>
    </location>
</feature>
<feature type="domain" description="DUF7315" evidence="2">
    <location>
        <begin position="15"/>
        <end position="98"/>
    </location>
</feature>
<sequence>MADTNGSEQSTEDGDVIVPLSVYKIVTVFSTLIAGAAVVAGFAVLDTATQQAQAPASEIDVPLALLGVAAIIAGSAVYVFSTRFRTAGMGMGNAKDDGD</sequence>
<evidence type="ECO:0000313" key="4">
    <source>
        <dbReference type="Proteomes" id="UP000831768"/>
    </source>
</evidence>
<keyword evidence="1" id="KW-0472">Membrane</keyword>
<keyword evidence="1" id="KW-0812">Transmembrane</keyword>
<name>A0A8U0A6Z8_9EURY</name>
<dbReference type="Pfam" id="PF23997">
    <property type="entry name" value="DUF7315"/>
    <property type="match status" value="1"/>
</dbReference>